<comment type="caution">
    <text evidence="9">The sequence shown here is derived from an EMBL/GenBank/DDBJ whole genome shotgun (WGS) entry which is preliminary data.</text>
</comment>
<dbReference type="AlphaFoldDB" id="A0AAE1TEX5"/>
<feature type="compositionally biased region" description="Polar residues" evidence="7">
    <location>
        <begin position="538"/>
        <end position="567"/>
    </location>
</feature>
<dbReference type="InterPro" id="IPR044216">
    <property type="entry name" value="WDL7"/>
</dbReference>
<sequence>MGESACLLQQQQPFCYASGISNEANESNLIQAFGQSISFGRFGPESLAWEKWSSFSHNRYVEEAERYSRPGSVAEKKAFFEAHYKKLAAQKAAALLEQANDAASNSVTNQEHDDTAIQATSPTSEAVHNKEHEVEVVSFEPNAILSNSSSNSHSNIPDINRVKECQPLVTTSLKVESHNKLEDVHTQKDASEKLSGNCEDEVLAPTRTKKPSASSLKSIKSTETSKLNLTPPKPISHRKENIMGTPVSSKKPALSSVDKNKSAVISTPISLVDNKGSIIRFTPISLDDKKRSTINSTPIGSVDNTRSTFNSTPISTVDNMRSTVNFTPIGTVDKKRSAVNFTPIRELNRLTASVMRKFESARVGNASSKVSKDSSTPLRTPTMASKNQSQKPPALTPLTEKRRAKTPVGSLPSGSSNTAGPKWRLPSTENKLRYPIISSPFSLRTEERAARRKKKLEEKFNADEAQKVQLHTKLKEKAETEIRRLRQSFCFKARPLPDFYKERKELKNETNQCQIQLTHPKSPKQGKKSTPGRLWCKSSATPQKSTMKSNGTENHLETNGQSSNPHLTSDYKMIRQENASPNILYGNQNEFTQLLEQGSTRRCRRTWHKI</sequence>
<evidence type="ECO:0000256" key="7">
    <source>
        <dbReference type="SAM" id="MobiDB-lite"/>
    </source>
</evidence>
<keyword evidence="10" id="KW-1185">Reference proteome</keyword>
<keyword evidence="3" id="KW-0963">Cytoplasm</keyword>
<feature type="compositionally biased region" description="Polar residues" evidence="7">
    <location>
        <begin position="365"/>
        <end position="391"/>
    </location>
</feature>
<name>A0AAE1TEX5_9FABA</name>
<comment type="similarity">
    <text evidence="2">Belongs to the TPX2 family.</text>
</comment>
<keyword evidence="5" id="KW-0206">Cytoskeleton</keyword>
<feature type="region of interest" description="Disordered" evidence="7">
    <location>
        <begin position="202"/>
        <end position="255"/>
    </location>
</feature>
<proteinExistence type="inferred from homology"/>
<gene>
    <name evidence="9" type="ORF">QN277_013687</name>
</gene>
<dbReference type="Proteomes" id="UP001293593">
    <property type="component" value="Unassembled WGS sequence"/>
</dbReference>
<evidence type="ECO:0000313" key="9">
    <source>
        <dbReference type="EMBL" id="KAK4282291.1"/>
    </source>
</evidence>
<reference evidence="9" key="1">
    <citation type="submission" date="2023-10" db="EMBL/GenBank/DDBJ databases">
        <title>Chromosome-level genome of the transformable northern wattle, Acacia crassicarpa.</title>
        <authorList>
            <person name="Massaro I."/>
            <person name="Sinha N.R."/>
            <person name="Poethig S."/>
            <person name="Leichty A.R."/>
        </authorList>
    </citation>
    <scope>NUCLEOTIDE SEQUENCE</scope>
    <source>
        <strain evidence="9">Acra3RX</strain>
        <tissue evidence="9">Leaf</tissue>
    </source>
</reference>
<evidence type="ECO:0000256" key="2">
    <source>
        <dbReference type="ARBA" id="ARBA00005885"/>
    </source>
</evidence>
<feature type="region of interest" description="Disordered" evidence="7">
    <location>
        <begin position="511"/>
        <end position="568"/>
    </location>
</feature>
<feature type="coiled-coil region" evidence="6">
    <location>
        <begin position="446"/>
        <end position="488"/>
    </location>
</feature>
<feature type="compositionally biased region" description="Polar residues" evidence="7">
    <location>
        <begin position="211"/>
        <end position="228"/>
    </location>
</feature>
<feature type="region of interest" description="Disordered" evidence="7">
    <location>
        <begin position="362"/>
        <end position="427"/>
    </location>
</feature>
<dbReference type="InterPro" id="IPR027329">
    <property type="entry name" value="TPX2_C"/>
</dbReference>
<dbReference type="PANTHER" id="PTHR47067">
    <property type="entry name" value="TPX2 (TARGETING PROTEIN FOR XKLP2) PROTEIN FAMILY-RELATED"/>
    <property type="match status" value="1"/>
</dbReference>
<dbReference type="PANTHER" id="PTHR47067:SF7">
    <property type="entry name" value="TPX2 (TARGETING PROTEIN FOR XKLP2) PROTEIN FAMILY"/>
    <property type="match status" value="1"/>
</dbReference>
<dbReference type="EMBL" id="JAWXYG010000002">
    <property type="protein sequence ID" value="KAK4282291.1"/>
    <property type="molecule type" value="Genomic_DNA"/>
</dbReference>
<comment type="subcellular location">
    <subcellularLocation>
        <location evidence="1">Cytoplasm</location>
        <location evidence="1">Cytoskeleton</location>
    </subcellularLocation>
</comment>
<evidence type="ECO:0000256" key="6">
    <source>
        <dbReference type="SAM" id="Coils"/>
    </source>
</evidence>
<keyword evidence="4" id="KW-0493">Microtubule</keyword>
<dbReference type="Pfam" id="PF06886">
    <property type="entry name" value="TPX2"/>
    <property type="match status" value="1"/>
</dbReference>
<evidence type="ECO:0000256" key="5">
    <source>
        <dbReference type="ARBA" id="ARBA00023212"/>
    </source>
</evidence>
<evidence type="ECO:0000259" key="8">
    <source>
        <dbReference type="Pfam" id="PF06886"/>
    </source>
</evidence>
<evidence type="ECO:0000256" key="3">
    <source>
        <dbReference type="ARBA" id="ARBA00022490"/>
    </source>
</evidence>
<feature type="domain" description="TPX2 C-terminal" evidence="8">
    <location>
        <begin position="441"/>
        <end position="505"/>
    </location>
</feature>
<evidence type="ECO:0000313" key="10">
    <source>
        <dbReference type="Proteomes" id="UP001293593"/>
    </source>
</evidence>
<organism evidence="9 10">
    <name type="scientific">Acacia crassicarpa</name>
    <name type="common">northern wattle</name>
    <dbReference type="NCBI Taxonomy" id="499986"/>
    <lineage>
        <taxon>Eukaryota</taxon>
        <taxon>Viridiplantae</taxon>
        <taxon>Streptophyta</taxon>
        <taxon>Embryophyta</taxon>
        <taxon>Tracheophyta</taxon>
        <taxon>Spermatophyta</taxon>
        <taxon>Magnoliopsida</taxon>
        <taxon>eudicotyledons</taxon>
        <taxon>Gunneridae</taxon>
        <taxon>Pentapetalae</taxon>
        <taxon>rosids</taxon>
        <taxon>fabids</taxon>
        <taxon>Fabales</taxon>
        <taxon>Fabaceae</taxon>
        <taxon>Caesalpinioideae</taxon>
        <taxon>mimosoid clade</taxon>
        <taxon>Acacieae</taxon>
        <taxon>Acacia</taxon>
    </lineage>
</organism>
<accession>A0AAE1TEX5</accession>
<evidence type="ECO:0000256" key="1">
    <source>
        <dbReference type="ARBA" id="ARBA00004245"/>
    </source>
</evidence>
<keyword evidence="6" id="KW-0175">Coiled coil</keyword>
<evidence type="ECO:0000256" key="4">
    <source>
        <dbReference type="ARBA" id="ARBA00022701"/>
    </source>
</evidence>
<dbReference type="GO" id="GO:0005874">
    <property type="term" value="C:microtubule"/>
    <property type="evidence" value="ECO:0007669"/>
    <property type="project" value="UniProtKB-KW"/>
</dbReference>
<protein>
    <recommendedName>
        <fullName evidence="8">TPX2 C-terminal domain-containing protein</fullName>
    </recommendedName>
</protein>